<dbReference type="Pfam" id="PF16169">
    <property type="entry name" value="DUF4872"/>
    <property type="match status" value="1"/>
</dbReference>
<feature type="domain" description="DUF4872" evidence="1">
    <location>
        <begin position="1"/>
        <end position="133"/>
    </location>
</feature>
<accession>A0ABU3SSS5</accession>
<gene>
    <name evidence="2" type="ORF">RS130_03035</name>
</gene>
<name>A0ABU3SSS5_9ALTE</name>
<proteinExistence type="predicted"/>
<comment type="caution">
    <text evidence="2">The sequence shown here is derived from an EMBL/GenBank/DDBJ whole genome shotgun (WGS) entry which is preliminary data.</text>
</comment>
<dbReference type="InterPro" id="IPR032369">
    <property type="entry name" value="DUF4872"/>
</dbReference>
<evidence type="ECO:0000313" key="2">
    <source>
        <dbReference type="EMBL" id="MDU0353046.1"/>
    </source>
</evidence>
<dbReference type="EMBL" id="JAWDIO010000002">
    <property type="protein sequence ID" value="MDU0353046.1"/>
    <property type="molecule type" value="Genomic_DNA"/>
</dbReference>
<evidence type="ECO:0000259" key="1">
    <source>
        <dbReference type="Pfam" id="PF16169"/>
    </source>
</evidence>
<sequence>MYVLKDNQQPFDLNTLIYKSIKKTAKMMYGIPIPGIPFFGIKGITYLAKQIEKLESKPMKYKRLYLGNIVRMQEEIGTGGAGFRFMYASFLDEAATLTGDTELYELSKLTTEIGDKWRAFAMQAVLFCKKRKRYFIRRYCGYSTRMWSNGKTITD</sequence>
<keyword evidence="3" id="KW-1185">Reference proteome</keyword>
<evidence type="ECO:0000313" key="3">
    <source>
        <dbReference type="Proteomes" id="UP001247805"/>
    </source>
</evidence>
<dbReference type="RefSeq" id="WP_316024743.1">
    <property type="nucleotide sequence ID" value="NZ_JAWDIO010000002.1"/>
</dbReference>
<protein>
    <submittedName>
        <fullName evidence="2">DUF4872 domain-containing protein</fullName>
    </submittedName>
</protein>
<reference evidence="2 3" key="1">
    <citation type="submission" date="2023-10" db="EMBL/GenBank/DDBJ databases">
        <title>Glaciecola aquimarina strain GGW-M5 nov., isolated from a coastal seawater.</title>
        <authorList>
            <person name="Bayburt H."/>
            <person name="Kim J.M."/>
            <person name="Choi B.J."/>
            <person name="Jeon C.O."/>
        </authorList>
    </citation>
    <scope>NUCLEOTIDE SEQUENCE [LARGE SCALE GENOMIC DNA]</scope>
    <source>
        <strain evidence="2 3">KCTC 32108</strain>
    </source>
</reference>
<dbReference type="Proteomes" id="UP001247805">
    <property type="component" value="Unassembled WGS sequence"/>
</dbReference>
<organism evidence="2 3">
    <name type="scientific">Paraglaciecola aquimarina</name>
    <dbReference type="NCBI Taxonomy" id="1235557"/>
    <lineage>
        <taxon>Bacteria</taxon>
        <taxon>Pseudomonadati</taxon>
        <taxon>Pseudomonadota</taxon>
        <taxon>Gammaproteobacteria</taxon>
        <taxon>Alteromonadales</taxon>
        <taxon>Alteromonadaceae</taxon>
        <taxon>Paraglaciecola</taxon>
    </lineage>
</organism>